<protein>
    <submittedName>
        <fullName evidence="3">Uncharacterized protein</fullName>
    </submittedName>
</protein>
<proteinExistence type="predicted"/>
<keyword evidence="2" id="KW-0812">Transmembrane</keyword>
<feature type="transmembrane region" description="Helical" evidence="2">
    <location>
        <begin position="47"/>
        <end position="67"/>
    </location>
</feature>
<evidence type="ECO:0000313" key="3">
    <source>
        <dbReference type="EMBL" id="SMY30195.1"/>
    </source>
</evidence>
<accession>A0A1Y6M0L3</accession>
<evidence type="ECO:0000313" key="4">
    <source>
        <dbReference type="Proteomes" id="UP000215453"/>
    </source>
</evidence>
<feature type="region of interest" description="Disordered" evidence="1">
    <location>
        <begin position="1"/>
        <end position="37"/>
    </location>
</feature>
<dbReference type="AlphaFoldDB" id="A0A1Y6M0L3"/>
<name>A0A1Y6M0L3_ZYMTR</name>
<keyword evidence="2" id="KW-0472">Membrane</keyword>
<sequence length="107" mass="12132">MPGAMKTRCHTRAEGRKSSTRRQQDSPSSPANDDEKRAKKMRILKRFKLIAIIALTVLFFRVVVYIGELSMAWVRKSRAIAQNHEAFLDENGTLTTKVAPAVPYFLP</sequence>
<dbReference type="Proteomes" id="UP000215453">
    <property type="component" value="Chromosome 15"/>
</dbReference>
<keyword evidence="2" id="KW-1133">Transmembrane helix</keyword>
<organism evidence="3 4">
    <name type="scientific">Zymoseptoria tritici ST99CH_1A5</name>
    <dbReference type="NCBI Taxonomy" id="1276529"/>
    <lineage>
        <taxon>Eukaryota</taxon>
        <taxon>Fungi</taxon>
        <taxon>Dikarya</taxon>
        <taxon>Ascomycota</taxon>
        <taxon>Pezizomycotina</taxon>
        <taxon>Dothideomycetes</taxon>
        <taxon>Dothideomycetidae</taxon>
        <taxon>Mycosphaerellales</taxon>
        <taxon>Mycosphaerellaceae</taxon>
        <taxon>Zymoseptoria</taxon>
    </lineage>
</organism>
<dbReference type="EMBL" id="LT882690">
    <property type="protein sequence ID" value="SMY30195.1"/>
    <property type="molecule type" value="Genomic_DNA"/>
</dbReference>
<evidence type="ECO:0000256" key="1">
    <source>
        <dbReference type="SAM" id="MobiDB-lite"/>
    </source>
</evidence>
<reference evidence="3 4" key="1">
    <citation type="submission" date="2016-10" db="EMBL/GenBank/DDBJ databases">
        <authorList>
            <person name="Varghese N."/>
        </authorList>
    </citation>
    <scope>NUCLEOTIDE SEQUENCE [LARGE SCALE GENOMIC DNA]</scope>
</reference>
<evidence type="ECO:0000256" key="2">
    <source>
        <dbReference type="SAM" id="Phobius"/>
    </source>
</evidence>
<gene>
    <name evidence="3" type="ORF">ZT1A5_G11645</name>
</gene>